<sequence length="79" mass="8013">MTKGTSSPAEAAAAGESQFANLTADERTAAHALIDAAIAERVADLRFGTTTLSSGQITVSVDGSGHLVEIAPDGTSRRL</sequence>
<dbReference type="AlphaFoldDB" id="A0A6J6YWI8"/>
<evidence type="ECO:0000313" key="1">
    <source>
        <dbReference type="EMBL" id="CAB4813791.1"/>
    </source>
</evidence>
<organism evidence="1">
    <name type="scientific">freshwater metagenome</name>
    <dbReference type="NCBI Taxonomy" id="449393"/>
    <lineage>
        <taxon>unclassified sequences</taxon>
        <taxon>metagenomes</taxon>
        <taxon>ecological metagenomes</taxon>
    </lineage>
</organism>
<reference evidence="1" key="1">
    <citation type="submission" date="2020-05" db="EMBL/GenBank/DDBJ databases">
        <authorList>
            <person name="Chiriac C."/>
            <person name="Salcher M."/>
            <person name="Ghai R."/>
            <person name="Kavagutti S V."/>
        </authorList>
    </citation>
    <scope>NUCLEOTIDE SEQUENCE</scope>
</reference>
<gene>
    <name evidence="1" type="ORF">UFOPK3001_01748</name>
</gene>
<protein>
    <submittedName>
        <fullName evidence="1">Unannotated protein</fullName>
    </submittedName>
</protein>
<dbReference type="EMBL" id="CAFAAJ010000125">
    <property type="protein sequence ID" value="CAB4813791.1"/>
    <property type="molecule type" value="Genomic_DNA"/>
</dbReference>
<accession>A0A6J6YWI8</accession>
<name>A0A6J6YWI8_9ZZZZ</name>
<proteinExistence type="predicted"/>